<gene>
    <name evidence="1" type="ORF">P3W85_18340</name>
</gene>
<dbReference type="EMBL" id="JARJLM010000315">
    <property type="protein sequence ID" value="MDF3834902.1"/>
    <property type="molecule type" value="Genomic_DNA"/>
</dbReference>
<comment type="caution">
    <text evidence="1">The sequence shown here is derived from an EMBL/GenBank/DDBJ whole genome shotgun (WGS) entry which is preliminary data.</text>
</comment>
<proteinExistence type="predicted"/>
<protein>
    <recommendedName>
        <fullName evidence="3">HEAT repeat domain-containing protein</fullName>
    </recommendedName>
</protein>
<evidence type="ECO:0000313" key="1">
    <source>
        <dbReference type="EMBL" id="MDF3834902.1"/>
    </source>
</evidence>
<name>A0ABT6AQP1_9BURK</name>
<evidence type="ECO:0000313" key="2">
    <source>
        <dbReference type="Proteomes" id="UP001216674"/>
    </source>
</evidence>
<evidence type="ECO:0008006" key="3">
    <source>
        <dbReference type="Google" id="ProtNLM"/>
    </source>
</evidence>
<reference evidence="1 2" key="1">
    <citation type="submission" date="2023-03" db="EMBL/GenBank/DDBJ databases">
        <title>Draft assemblies of triclosan tolerant bacteria isolated from returned activated sludge.</title>
        <authorList>
            <person name="Van Hamelsveld S."/>
        </authorList>
    </citation>
    <scope>NUCLEOTIDE SEQUENCE [LARGE SCALE GENOMIC DNA]</scope>
    <source>
        <strain evidence="1 2">GW210010_S58</strain>
    </source>
</reference>
<accession>A0ABT6AQP1</accession>
<dbReference type="Proteomes" id="UP001216674">
    <property type="component" value="Unassembled WGS sequence"/>
</dbReference>
<keyword evidence="2" id="KW-1185">Reference proteome</keyword>
<organism evidence="1 2">
    <name type="scientific">Cupriavidus basilensis</name>
    <dbReference type="NCBI Taxonomy" id="68895"/>
    <lineage>
        <taxon>Bacteria</taxon>
        <taxon>Pseudomonadati</taxon>
        <taxon>Pseudomonadota</taxon>
        <taxon>Betaproteobacteria</taxon>
        <taxon>Burkholderiales</taxon>
        <taxon>Burkholderiaceae</taxon>
        <taxon>Cupriavidus</taxon>
    </lineage>
</organism>
<dbReference type="RefSeq" id="WP_276265837.1">
    <property type="nucleotide sequence ID" value="NZ_JARJLM010000315.1"/>
</dbReference>
<sequence>MREHAGFPELQAVTAATAAAPAAFADPLSASVPAPDVAALVQRFSLSAWRLLPPARQARSVWRVAERSDAATTDLASQQALRALAPRLVSLLGSSDDLLDYCLAVALGRLDDTGARAAMGELAERGRSPATRRMARQAWLLLAGDDAGRKAALQPLAARWQARGAKPETAAASVGEYPQWLLDGYDLALIDSTARQAVHEHLRTAPLEAGCFAAVRAIYKTAELRRDAGTLALLHARFESTPAQGRAAGAYAGPTRAYLRARGLRTLRRLQRIGHSAAPELAVALLLQLDDELHARRRKENRWQYVDGRYATLCRHYDGAAGWLLVSQLLLPHWPALQASRRSGRWWTLDPLDLARPPAQRVEGGREMWDANPQALVALALHSHSSLVQWVAARALQDHVPYLADAPATSLGMLLASRYPHTAAVALAAVRHKLAGLHALDKRLPLLIALTRSSDADAVALLAGELARAPAGLAGRADFVAALLLSPQATIRVQGQALALLAPPAVLLGELLEALLPLDDDAPALPEIAQQLQDLLAGALAAHAASVPPSALHSLLLHPALAVTEVATVWLVHHRAGLASLPPATLHALLASDEARRCACGVRLLAALPDTVLQSQSALLAEFALHADAGVRAAVAVAIERLALAPDASRGLAEHLHAALFRSEAAHGLHDDLLRWLTGPLAAAAPARDARGCWRSLQARTAGAQRYGAWTLAQLADAEFSLRQWATLLRHADVAVRQRAMRSLDAQLGEPLRVTPEQAAQLLPVANSTFEDTQRYARQLLGERLPEASLTPELLIAWVDHPQAWVQALGRARLTRRMRAPEASLCLLRLAQHPGNSVQLFVTQWLLELPAEADEPRAERLRQLQPYFLTVLSQVHRARAAKSRIVDFLRQQVKAPACAAVVADIFARQVVGASLTDQPQYVAGLRDIAARHPGIVLPFLEWVAPEARGAHRRAVPAVARS</sequence>